<gene>
    <name evidence="2" type="ORF">ABZ508_28750</name>
</gene>
<comment type="caution">
    <text evidence="2">The sequence shown here is derived from an EMBL/GenBank/DDBJ whole genome shotgun (WGS) entry which is preliminary data.</text>
</comment>
<evidence type="ECO:0000256" key="1">
    <source>
        <dbReference type="SAM" id="MobiDB-lite"/>
    </source>
</evidence>
<keyword evidence="3" id="KW-1185">Reference proteome</keyword>
<feature type="compositionally biased region" description="Low complexity" evidence="1">
    <location>
        <begin position="99"/>
        <end position="129"/>
    </location>
</feature>
<evidence type="ECO:0000313" key="2">
    <source>
        <dbReference type="EMBL" id="MEU0711355.1"/>
    </source>
</evidence>
<proteinExistence type="predicted"/>
<dbReference type="EMBL" id="JBEXZR010000034">
    <property type="protein sequence ID" value="MEU0711355.1"/>
    <property type="molecule type" value="Genomic_DNA"/>
</dbReference>
<dbReference type="RefSeq" id="WP_359658879.1">
    <property type="nucleotide sequence ID" value="NZ_JBEXZP010000424.1"/>
</dbReference>
<feature type="region of interest" description="Disordered" evidence="1">
    <location>
        <begin position="58"/>
        <end position="162"/>
    </location>
</feature>
<sequence length="162" mass="14920">MVDGPAAGLRGTVMLGRGLGVASAVRVGGAPPGSGLAPLGSGVGVPLGSGVGVGVPLGSGTGAPPGELGRGLGLGLGSGLGGGDVTPGGPAGGTGRGPAGAAPGPKWATPAITAATRPATPASRTLRARAYGDHHDRPAACRGGAAGRRSRTPTDSARASSA</sequence>
<name>A0ABV2WDB1_9ACTN</name>
<feature type="compositionally biased region" description="Gly residues" evidence="1">
    <location>
        <begin position="58"/>
        <end position="98"/>
    </location>
</feature>
<dbReference type="Proteomes" id="UP001550378">
    <property type="component" value="Unassembled WGS sequence"/>
</dbReference>
<feature type="compositionally biased region" description="Basic and acidic residues" evidence="1">
    <location>
        <begin position="130"/>
        <end position="139"/>
    </location>
</feature>
<accession>A0ABV2WDB1</accession>
<evidence type="ECO:0000313" key="3">
    <source>
        <dbReference type="Proteomes" id="UP001550378"/>
    </source>
</evidence>
<reference evidence="2 3" key="1">
    <citation type="submission" date="2024-06" db="EMBL/GenBank/DDBJ databases">
        <title>The Natural Products Discovery Center: Release of the First 8490 Sequenced Strains for Exploring Actinobacteria Biosynthetic Diversity.</title>
        <authorList>
            <person name="Kalkreuter E."/>
            <person name="Kautsar S.A."/>
            <person name="Yang D."/>
            <person name="Bader C.D."/>
            <person name="Teijaro C.N."/>
            <person name="Fluegel L."/>
            <person name="Davis C.M."/>
            <person name="Simpson J.R."/>
            <person name="Lauterbach L."/>
            <person name="Steele A.D."/>
            <person name="Gui C."/>
            <person name="Meng S."/>
            <person name="Li G."/>
            <person name="Viehrig K."/>
            <person name="Ye F."/>
            <person name="Su P."/>
            <person name="Kiefer A.F."/>
            <person name="Nichols A."/>
            <person name="Cepeda A.J."/>
            <person name="Yan W."/>
            <person name="Fan B."/>
            <person name="Jiang Y."/>
            <person name="Adhikari A."/>
            <person name="Zheng C.-J."/>
            <person name="Schuster L."/>
            <person name="Cowan T.M."/>
            <person name="Smanski M.J."/>
            <person name="Chevrette M.G."/>
            <person name="De Carvalho L.P.S."/>
            <person name="Shen B."/>
        </authorList>
    </citation>
    <scope>NUCLEOTIDE SEQUENCE [LARGE SCALE GENOMIC DNA]</scope>
    <source>
        <strain evidence="2 3">NPDC006337</strain>
    </source>
</reference>
<protein>
    <submittedName>
        <fullName evidence="2">Uncharacterized protein</fullName>
    </submittedName>
</protein>
<organism evidence="2 3">
    <name type="scientific">Streptomyces lavendulocolor</name>
    <dbReference type="NCBI Taxonomy" id="67316"/>
    <lineage>
        <taxon>Bacteria</taxon>
        <taxon>Bacillati</taxon>
        <taxon>Actinomycetota</taxon>
        <taxon>Actinomycetes</taxon>
        <taxon>Kitasatosporales</taxon>
        <taxon>Streptomycetaceae</taxon>
        <taxon>Streptomyces</taxon>
    </lineage>
</organism>
<feature type="compositionally biased region" description="Polar residues" evidence="1">
    <location>
        <begin position="153"/>
        <end position="162"/>
    </location>
</feature>